<dbReference type="GO" id="GO:0003677">
    <property type="term" value="F:DNA binding"/>
    <property type="evidence" value="ECO:0007669"/>
    <property type="project" value="UniProtKB-KW"/>
</dbReference>
<gene>
    <name evidence="1" type="ORF">P278_03770</name>
</gene>
<protein>
    <submittedName>
        <fullName evidence="1">Putative DNA-binding protein</fullName>
    </submittedName>
</protein>
<sequence>MTKITVNPDCGNSPKMIFLKKFNIAFAKGGVDFLIESVTDTITWSIIGDKKIEGKEKFTEVLELMKTQLVSELIVHQIVSHGKAGAVNGVLKMQNGKTYAFSDFYEFNSAKGLKIKSIASYIIQI</sequence>
<dbReference type="RefSeq" id="WP_038261344.1">
    <property type="nucleotide sequence ID" value="NZ_AYXY01000001.1"/>
</dbReference>
<dbReference type="EMBL" id="AYXY01000001">
    <property type="protein sequence ID" value="ETN96951.1"/>
    <property type="molecule type" value="Genomic_DNA"/>
</dbReference>
<keyword evidence="2" id="KW-1185">Reference proteome</keyword>
<dbReference type="AlphaFoldDB" id="W2UTU4"/>
<evidence type="ECO:0000313" key="1">
    <source>
        <dbReference type="EMBL" id="ETN96951.1"/>
    </source>
</evidence>
<reference evidence="2" key="1">
    <citation type="submission" date="2013-11" db="EMBL/GenBank/DDBJ databases">
        <title>Draft genome sequence from a member of Zhouia, isolated tidal flat.</title>
        <authorList>
            <person name="Jin H."/>
            <person name="Jeon C.O."/>
        </authorList>
    </citation>
    <scope>NUCLEOTIDE SEQUENCE [LARGE SCALE GENOMIC DNA]</scope>
    <source>
        <strain evidence="2">AD3</strain>
    </source>
</reference>
<reference evidence="1 2" key="2">
    <citation type="journal article" date="2016" name="Genome Announc.">
        <title>Draft Genome Sequence of Zhouia amylolytica AD3, Isolated from Tidal Flat Sediment.</title>
        <authorList>
            <person name="Jia B."/>
            <person name="Jin H.M."/>
            <person name="Lee H.J."/>
            <person name="Jeon C.O."/>
        </authorList>
    </citation>
    <scope>NUCLEOTIDE SEQUENCE [LARGE SCALE GENOMIC DNA]</scope>
    <source>
        <strain evidence="1 2">AD3</strain>
    </source>
</reference>
<evidence type="ECO:0000313" key="2">
    <source>
        <dbReference type="Proteomes" id="UP000018850"/>
    </source>
</evidence>
<keyword evidence="1" id="KW-0238">DNA-binding</keyword>
<proteinExistence type="predicted"/>
<dbReference type="STRING" id="376730.SAMN04487906_2122"/>
<dbReference type="SUPFAM" id="SSF54427">
    <property type="entry name" value="NTF2-like"/>
    <property type="match status" value="1"/>
</dbReference>
<name>W2UTU4_9FLAO</name>
<comment type="caution">
    <text evidence="1">The sequence shown here is derived from an EMBL/GenBank/DDBJ whole genome shotgun (WGS) entry which is preliminary data.</text>
</comment>
<organism evidence="1 2">
    <name type="scientific">Zhouia amylolytica AD3</name>
    <dbReference type="NCBI Taxonomy" id="1286632"/>
    <lineage>
        <taxon>Bacteria</taxon>
        <taxon>Pseudomonadati</taxon>
        <taxon>Bacteroidota</taxon>
        <taxon>Flavobacteriia</taxon>
        <taxon>Flavobacteriales</taxon>
        <taxon>Flavobacteriaceae</taxon>
        <taxon>Zhouia</taxon>
    </lineage>
</organism>
<dbReference type="Proteomes" id="UP000018850">
    <property type="component" value="Unassembled WGS sequence"/>
</dbReference>
<accession>W2UTU4</accession>
<dbReference type="InterPro" id="IPR032710">
    <property type="entry name" value="NTF2-like_dom_sf"/>
</dbReference>
<dbReference type="Gene3D" id="3.10.450.50">
    <property type="match status" value="1"/>
</dbReference>
<dbReference type="eggNOG" id="COG3631">
    <property type="taxonomic scope" value="Bacteria"/>
</dbReference>